<sequence length="79" mass="8140">MSQIREHVAATLSGIDNQIGSLSGSLAEATAAIDAARQAGDEKAIAIAVGSAETLAEVLDSAKRRKAAIQRHLVEADKT</sequence>
<protein>
    <submittedName>
        <fullName evidence="1">Uncharacterized protein</fullName>
    </submittedName>
</protein>
<evidence type="ECO:0000313" key="2">
    <source>
        <dbReference type="Proteomes" id="UP001237448"/>
    </source>
</evidence>
<gene>
    <name evidence="1" type="ORF">J3R73_004974</name>
</gene>
<name>A0ABU0FKP5_9HYPH</name>
<comment type="caution">
    <text evidence="1">The sequence shown here is derived from an EMBL/GenBank/DDBJ whole genome shotgun (WGS) entry which is preliminary data.</text>
</comment>
<keyword evidence="2" id="KW-1185">Reference proteome</keyword>
<dbReference type="Proteomes" id="UP001237448">
    <property type="component" value="Unassembled WGS sequence"/>
</dbReference>
<accession>A0ABU0FKP5</accession>
<dbReference type="EMBL" id="JAUSVK010000001">
    <property type="protein sequence ID" value="MDQ0395182.1"/>
    <property type="molecule type" value="Genomic_DNA"/>
</dbReference>
<evidence type="ECO:0000313" key="1">
    <source>
        <dbReference type="EMBL" id="MDQ0395182.1"/>
    </source>
</evidence>
<organism evidence="1 2">
    <name type="scientific">Labrys monachus</name>
    <dbReference type="NCBI Taxonomy" id="217067"/>
    <lineage>
        <taxon>Bacteria</taxon>
        <taxon>Pseudomonadati</taxon>
        <taxon>Pseudomonadota</taxon>
        <taxon>Alphaproteobacteria</taxon>
        <taxon>Hyphomicrobiales</taxon>
        <taxon>Xanthobacteraceae</taxon>
        <taxon>Labrys</taxon>
    </lineage>
</organism>
<proteinExistence type="predicted"/>
<dbReference type="RefSeq" id="WP_307433633.1">
    <property type="nucleotide sequence ID" value="NZ_JAUSVK010000001.1"/>
</dbReference>
<reference evidence="1 2" key="1">
    <citation type="submission" date="2023-07" db="EMBL/GenBank/DDBJ databases">
        <title>Genomic Encyclopedia of Type Strains, Phase IV (KMG-IV): sequencing the most valuable type-strain genomes for metagenomic binning, comparative biology and taxonomic classification.</title>
        <authorList>
            <person name="Goeker M."/>
        </authorList>
    </citation>
    <scope>NUCLEOTIDE SEQUENCE [LARGE SCALE GENOMIC DNA]</scope>
    <source>
        <strain evidence="1 2">DSM 5896</strain>
    </source>
</reference>